<dbReference type="HOGENOM" id="CLU_836428_0_0_6"/>
<evidence type="ECO:0000313" key="4">
    <source>
        <dbReference type="Proteomes" id="UP000053902"/>
    </source>
</evidence>
<dbReference type="EMBL" id="CCSF01000001">
    <property type="protein sequence ID" value="CDZ93195.1"/>
    <property type="molecule type" value="Genomic_DNA"/>
</dbReference>
<gene>
    <name evidence="3" type="ORF">BN1079_00478</name>
</gene>
<reference evidence="3 4" key="1">
    <citation type="submission" date="2014-07" db="EMBL/GenBank/DDBJ databases">
        <authorList>
            <person name="Urmite Genomes Urmite Genomes"/>
        </authorList>
    </citation>
    <scope>NUCLEOTIDE SEQUENCE [LARGE SCALE GENOMIC DNA]</scope>
    <source>
        <strain evidence="3 4">20_BN</strain>
    </source>
</reference>
<evidence type="ECO:0000256" key="1">
    <source>
        <dbReference type="SAM" id="MobiDB-lite"/>
    </source>
</evidence>
<organism evidence="3 4">
    <name type="scientific">Pseudomonas saudiphocaensis</name>
    <dbReference type="NCBI Taxonomy" id="1499686"/>
    <lineage>
        <taxon>Bacteria</taxon>
        <taxon>Pseudomonadati</taxon>
        <taxon>Pseudomonadota</taxon>
        <taxon>Gammaproteobacteria</taxon>
        <taxon>Pseudomonadales</taxon>
        <taxon>Pseudomonadaceae</taxon>
        <taxon>Pseudomonas</taxon>
    </lineage>
</organism>
<dbReference type="STRING" id="1499686.BN1079_00478"/>
<feature type="region of interest" description="Disordered" evidence="1">
    <location>
        <begin position="335"/>
        <end position="357"/>
    </location>
</feature>
<dbReference type="AlphaFoldDB" id="A0A078LPD5"/>
<evidence type="ECO:0008006" key="5">
    <source>
        <dbReference type="Google" id="ProtNLM"/>
    </source>
</evidence>
<keyword evidence="2" id="KW-0472">Membrane</keyword>
<feature type="region of interest" description="Disordered" evidence="1">
    <location>
        <begin position="1"/>
        <end position="21"/>
    </location>
</feature>
<protein>
    <recommendedName>
        <fullName evidence="5">SGNH/GDSL hydrolase family protein</fullName>
    </recommendedName>
</protein>
<dbReference type="SUPFAM" id="SSF52266">
    <property type="entry name" value="SGNH hydrolase"/>
    <property type="match status" value="1"/>
</dbReference>
<keyword evidence="2" id="KW-0812">Transmembrane</keyword>
<dbReference type="eggNOG" id="ENOG5032XX3">
    <property type="taxonomic scope" value="Bacteria"/>
</dbReference>
<evidence type="ECO:0000256" key="2">
    <source>
        <dbReference type="SAM" id="Phobius"/>
    </source>
</evidence>
<keyword evidence="4" id="KW-1185">Reference proteome</keyword>
<proteinExistence type="predicted"/>
<sequence>MHQNARESAAGSDDEQTATGTSDPSPAWYLLAVLAGLVGALALFWLTLFGLDRSGNLPPPAFSNNLCVDEKLNFLRDHPIHAPNLLIIGSSVAWRHVDGNALVQAMPKTRPMNGAFCGLFANQSTYVGHWLLDQEPSIRSVVMITNPQDFTGCWKVPTAVFSREDVTPFVYERAPRWGYYMRYFAPQSLVRNALSVKAQRAGEIEWDPLVFNRFGDGPLRTDNTRELLYGRPDALDQNCFDALQEMSSRLRREGRTLLVVSTPLHPQWKEKYDPDSSFLASFDARIEAALDAAGGTYWNADKDWSTPSDSFVDAVHLRWSAVPEFTQALAEQMNKTASQTAAPNVANRSAERRLPIF</sequence>
<evidence type="ECO:0000313" key="3">
    <source>
        <dbReference type="EMBL" id="CDZ93195.1"/>
    </source>
</evidence>
<accession>A0A078LPD5</accession>
<dbReference type="RefSeq" id="WP_231850757.1">
    <property type="nucleotide sequence ID" value="NZ_CCSF01000001.1"/>
</dbReference>
<keyword evidence="2" id="KW-1133">Transmembrane helix</keyword>
<dbReference type="Proteomes" id="UP000053902">
    <property type="component" value="Unassembled WGS sequence"/>
</dbReference>
<feature type="transmembrane region" description="Helical" evidence="2">
    <location>
        <begin position="27"/>
        <end position="51"/>
    </location>
</feature>
<name>A0A078LPD5_9PSED</name>